<keyword evidence="2" id="KW-1185">Reference proteome</keyword>
<dbReference type="OrthoDB" id="979394at2"/>
<protein>
    <recommendedName>
        <fullName evidence="3">Lipoprotein</fullName>
    </recommendedName>
</protein>
<sequence>MGKFDIKSLFLVIITALSSSCSKNEDLANLVTNKSTILEYAVPLGSVNFNETSLIKLGLSPLKVPKLTAKPLIGTTRIFTLISVPSAEYIKATKLVDISKLIPGSFYHQIGTEDFYLSLFTRFDEELSFQKLKGSASTYGWNCHWNRPPFVEKEHPDILFNPDFRGEFLIVLSKPCTEFGFELAPNIKNKNTNFIGFYGNGNWDYSSGKISALTTFSPSGARLFAIKSTRPFTTVTLHWGEYANAENYTPGGSAIANIRYTLAE</sequence>
<evidence type="ECO:0000313" key="2">
    <source>
        <dbReference type="Proteomes" id="UP000014174"/>
    </source>
</evidence>
<dbReference type="EMBL" id="AQPN01000145">
    <property type="protein sequence ID" value="EOR92635.1"/>
    <property type="molecule type" value="Genomic_DNA"/>
</dbReference>
<evidence type="ECO:0008006" key="3">
    <source>
        <dbReference type="Google" id="ProtNLM"/>
    </source>
</evidence>
<dbReference type="Proteomes" id="UP000014174">
    <property type="component" value="Unassembled WGS sequence"/>
</dbReference>
<name>R9GM85_9SPHI</name>
<dbReference type="RefSeq" id="WP_016197365.1">
    <property type="nucleotide sequence ID" value="NZ_AQPN01000145.1"/>
</dbReference>
<dbReference type="PROSITE" id="PS51257">
    <property type="entry name" value="PROKAR_LIPOPROTEIN"/>
    <property type="match status" value="1"/>
</dbReference>
<accession>R9GM85</accession>
<proteinExistence type="predicted"/>
<gene>
    <name evidence="1" type="ORF">ADIARSV_4147</name>
</gene>
<dbReference type="STRING" id="1150600.ADIARSV_4147"/>
<reference evidence="1 2" key="1">
    <citation type="journal article" date="2013" name="Genome Announc.">
        <title>Draft Genome Sequence of Arcticibacter svalbardensis Strain MN12-7T, a Member of the Family Sphingobacteriaceae Isolated from an Arctic Soil Sample.</title>
        <authorList>
            <person name="Shivaji S."/>
            <person name="Ara S."/>
            <person name="Prasad S."/>
            <person name="Manasa B.P."/>
            <person name="Begum Z."/>
            <person name="Singh A."/>
            <person name="Kumar Pinnaka A."/>
        </authorList>
    </citation>
    <scope>NUCLEOTIDE SEQUENCE [LARGE SCALE GENOMIC DNA]</scope>
    <source>
        <strain evidence="1 2">MN12-7</strain>
    </source>
</reference>
<comment type="caution">
    <text evidence="1">The sequence shown here is derived from an EMBL/GenBank/DDBJ whole genome shotgun (WGS) entry which is preliminary data.</text>
</comment>
<dbReference type="AlphaFoldDB" id="R9GM85"/>
<organism evidence="1 2">
    <name type="scientific">Arcticibacter svalbardensis MN12-7</name>
    <dbReference type="NCBI Taxonomy" id="1150600"/>
    <lineage>
        <taxon>Bacteria</taxon>
        <taxon>Pseudomonadati</taxon>
        <taxon>Bacteroidota</taxon>
        <taxon>Sphingobacteriia</taxon>
        <taxon>Sphingobacteriales</taxon>
        <taxon>Sphingobacteriaceae</taxon>
        <taxon>Arcticibacter</taxon>
    </lineage>
</organism>
<evidence type="ECO:0000313" key="1">
    <source>
        <dbReference type="EMBL" id="EOR92635.1"/>
    </source>
</evidence>